<protein>
    <recommendedName>
        <fullName evidence="2">Fimbrial-type adhesion domain-containing protein</fullName>
    </recommendedName>
</protein>
<reference evidence="3 4" key="1">
    <citation type="submission" date="2017-10" db="EMBL/GenBank/DDBJ databases">
        <title>Draft genome of two endophytic bacteria isolated from 'guarana' Paullinia cupana (Mart.) Ducke.</title>
        <authorList>
            <person name="Siqueira K.A."/>
            <person name="Liotti R.G."/>
            <person name="Mendes T.A."/>
            <person name="Soares M.A."/>
        </authorList>
    </citation>
    <scope>NUCLEOTIDE SEQUENCE [LARGE SCALE GENOMIC DNA]</scope>
    <source>
        <strain evidence="3 4">342</strain>
    </source>
</reference>
<feature type="domain" description="Fimbrial-type adhesion" evidence="2">
    <location>
        <begin position="212"/>
        <end position="342"/>
    </location>
</feature>
<proteinExistence type="predicted"/>
<dbReference type="EMBL" id="PDET01000013">
    <property type="protein sequence ID" value="PRD14167.1"/>
    <property type="molecule type" value="Genomic_DNA"/>
</dbReference>
<dbReference type="InterPro" id="IPR000259">
    <property type="entry name" value="Adhesion_dom_fimbrial"/>
</dbReference>
<dbReference type="AlphaFoldDB" id="A0A2S9I8Q6"/>
<dbReference type="InterPro" id="IPR036937">
    <property type="entry name" value="Adhesion_dom_fimbrial_sf"/>
</dbReference>
<dbReference type="SUPFAM" id="SSF49401">
    <property type="entry name" value="Bacterial adhesins"/>
    <property type="match status" value="1"/>
</dbReference>
<accession>A0A2S9I8Q6</accession>
<feature type="chain" id="PRO_5015454846" description="Fimbrial-type adhesion domain-containing protein" evidence="1">
    <location>
        <begin position="33"/>
        <end position="347"/>
    </location>
</feature>
<dbReference type="Proteomes" id="UP000239181">
    <property type="component" value="Unassembled WGS sequence"/>
</dbReference>
<evidence type="ECO:0000313" key="3">
    <source>
        <dbReference type="EMBL" id="PRD14167.1"/>
    </source>
</evidence>
<dbReference type="InterPro" id="IPR008966">
    <property type="entry name" value="Adhesion_dom_sf"/>
</dbReference>
<dbReference type="Gene3D" id="2.60.40.1090">
    <property type="entry name" value="Fimbrial-type adhesion domain"/>
    <property type="match status" value="1"/>
</dbReference>
<dbReference type="Pfam" id="PF00419">
    <property type="entry name" value="Fimbrial"/>
    <property type="match status" value="1"/>
</dbReference>
<comment type="caution">
    <text evidence="3">The sequence shown here is derived from an EMBL/GenBank/DDBJ whole genome shotgun (WGS) entry which is preliminary data.</text>
</comment>
<evidence type="ECO:0000256" key="1">
    <source>
        <dbReference type="SAM" id="SignalP"/>
    </source>
</evidence>
<dbReference type="GO" id="GO:0009289">
    <property type="term" value="C:pilus"/>
    <property type="evidence" value="ECO:0007669"/>
    <property type="project" value="InterPro"/>
</dbReference>
<evidence type="ECO:0000313" key="4">
    <source>
        <dbReference type="Proteomes" id="UP000239181"/>
    </source>
</evidence>
<dbReference type="OrthoDB" id="6513174at2"/>
<name>A0A2S9I8Q6_9GAMM</name>
<keyword evidence="4" id="KW-1185">Reference proteome</keyword>
<feature type="signal peptide" evidence="1">
    <location>
        <begin position="1"/>
        <end position="32"/>
    </location>
</feature>
<gene>
    <name evidence="3" type="ORF">CQW29_17920</name>
</gene>
<sequence length="347" mass="37200">MVIMKIIKDISANRLPIKVLAFVMLASSTAYAVPSRPAGMPDGGCWADPMNNLMIALSASSFSTNQEGETATISYTTQPEEYPGWCYSESGATSATYFAADSGVNTPGKFSGYNKLTDDIDFRITIDLSGLEISPPFVDKGITALAGPTGDGVTMLKRASIGNRGKIDFKLRRTLIGGAFFVPGGMELASLFRYSIYRSRSTVPVYRLVTQQTIVPVPVECSINEGKTIDIDFGLIESTLLTTSALSSRYQDDRQLQYKCNTTLTQNIKVNLVADTAPFGNAIKTSNPDIGIVMLYNNQPVKPNNGFQTMLINGMGSDNVSFAVVGSGTKPTPGDFNGSAVLIIGQL</sequence>
<keyword evidence="1" id="KW-0732">Signal</keyword>
<evidence type="ECO:0000259" key="2">
    <source>
        <dbReference type="Pfam" id="PF00419"/>
    </source>
</evidence>
<organism evidence="3 4">
    <name type="scientific">Pantoea coffeiphila</name>
    <dbReference type="NCBI Taxonomy" id="1465635"/>
    <lineage>
        <taxon>Bacteria</taxon>
        <taxon>Pseudomonadati</taxon>
        <taxon>Pseudomonadota</taxon>
        <taxon>Gammaproteobacteria</taxon>
        <taxon>Enterobacterales</taxon>
        <taxon>Erwiniaceae</taxon>
        <taxon>Pantoea</taxon>
    </lineage>
</organism>
<dbReference type="GO" id="GO:0007155">
    <property type="term" value="P:cell adhesion"/>
    <property type="evidence" value="ECO:0007669"/>
    <property type="project" value="InterPro"/>
</dbReference>